<protein>
    <submittedName>
        <fullName evidence="2">Uncharacterized protein</fullName>
    </submittedName>
</protein>
<reference evidence="2" key="1">
    <citation type="journal article" date="2020" name="Stud. Mycol.">
        <title>101 Dothideomycetes genomes: a test case for predicting lifestyles and emergence of pathogens.</title>
        <authorList>
            <person name="Haridas S."/>
            <person name="Albert R."/>
            <person name="Binder M."/>
            <person name="Bloem J."/>
            <person name="Labutti K."/>
            <person name="Salamov A."/>
            <person name="Andreopoulos B."/>
            <person name="Baker S."/>
            <person name="Barry K."/>
            <person name="Bills G."/>
            <person name="Bluhm B."/>
            <person name="Cannon C."/>
            <person name="Castanera R."/>
            <person name="Culley D."/>
            <person name="Daum C."/>
            <person name="Ezra D."/>
            <person name="Gonzalez J."/>
            <person name="Henrissat B."/>
            <person name="Kuo A."/>
            <person name="Liang C."/>
            <person name="Lipzen A."/>
            <person name="Lutzoni F."/>
            <person name="Magnuson J."/>
            <person name="Mondo S."/>
            <person name="Nolan M."/>
            <person name="Ohm R."/>
            <person name="Pangilinan J."/>
            <person name="Park H.-J."/>
            <person name="Ramirez L."/>
            <person name="Alfaro M."/>
            <person name="Sun H."/>
            <person name="Tritt A."/>
            <person name="Yoshinaga Y."/>
            <person name="Zwiers L.-H."/>
            <person name="Turgeon B."/>
            <person name="Goodwin S."/>
            <person name="Spatafora J."/>
            <person name="Crous P."/>
            <person name="Grigoriev I."/>
        </authorList>
    </citation>
    <scope>NUCLEOTIDE SEQUENCE</scope>
    <source>
        <strain evidence="2">CBS 279.74</strain>
    </source>
</reference>
<keyword evidence="3" id="KW-1185">Reference proteome</keyword>
<dbReference type="AlphaFoldDB" id="A0A6G1K6L6"/>
<sequence>MSPPSFGNVKAKVIEGLKRDEEGHLSLSTEMKADKSYHMDMPWQAQALTPSQGGAEETAIRVADLLGNNASTGHGTKRSLNDQDSSPQRRDRPPKQPCRGGKECHLPPQPPSLLQLPFVAPRGSRNMFRKKLNPAAPTPLHWTDNCIIEGNDNDTFAGRLRLLNSLSIYSKDPRRYQQTELPYVASLTFVITYGPRDNFFKEITHIWMQLISLPVTQIRVRTKNTVAQSKDERGSYDSDKDDEFMAPFPYSYKEA</sequence>
<gene>
    <name evidence="2" type="ORF">K504DRAFT_491834</name>
</gene>
<feature type="compositionally biased region" description="Basic and acidic residues" evidence="1">
    <location>
        <begin position="229"/>
        <end position="238"/>
    </location>
</feature>
<dbReference type="Proteomes" id="UP000799428">
    <property type="component" value="Unassembled WGS sequence"/>
</dbReference>
<dbReference type="EMBL" id="MU005772">
    <property type="protein sequence ID" value="KAF2708102.1"/>
    <property type="molecule type" value="Genomic_DNA"/>
</dbReference>
<feature type="compositionally biased region" description="Basic and acidic residues" evidence="1">
    <location>
        <begin position="87"/>
        <end position="105"/>
    </location>
</feature>
<feature type="region of interest" description="Disordered" evidence="1">
    <location>
        <begin position="226"/>
        <end position="255"/>
    </location>
</feature>
<name>A0A6G1K6L6_9PLEO</name>
<feature type="region of interest" description="Disordered" evidence="1">
    <location>
        <begin position="68"/>
        <end position="114"/>
    </location>
</feature>
<evidence type="ECO:0000313" key="2">
    <source>
        <dbReference type="EMBL" id="KAF2708102.1"/>
    </source>
</evidence>
<evidence type="ECO:0000313" key="3">
    <source>
        <dbReference type="Proteomes" id="UP000799428"/>
    </source>
</evidence>
<proteinExistence type="predicted"/>
<evidence type="ECO:0000256" key="1">
    <source>
        <dbReference type="SAM" id="MobiDB-lite"/>
    </source>
</evidence>
<organism evidence="2 3">
    <name type="scientific">Pleomassaria siparia CBS 279.74</name>
    <dbReference type="NCBI Taxonomy" id="1314801"/>
    <lineage>
        <taxon>Eukaryota</taxon>
        <taxon>Fungi</taxon>
        <taxon>Dikarya</taxon>
        <taxon>Ascomycota</taxon>
        <taxon>Pezizomycotina</taxon>
        <taxon>Dothideomycetes</taxon>
        <taxon>Pleosporomycetidae</taxon>
        <taxon>Pleosporales</taxon>
        <taxon>Pleomassariaceae</taxon>
        <taxon>Pleomassaria</taxon>
    </lineage>
</organism>
<accession>A0A6G1K6L6</accession>